<dbReference type="Proteomes" id="UP000593663">
    <property type="component" value="Chromosome 2"/>
</dbReference>
<evidence type="ECO:0000259" key="1">
    <source>
        <dbReference type="SMART" id="SM00763"/>
    </source>
</evidence>
<reference evidence="5" key="5">
    <citation type="submission" date="2020-08" db="EMBL/GenBank/DDBJ databases">
        <title>Complete genome sequence of Sphingobium barthaii strain KK22, a high-molecular-weight polycyclic aromatic hydrocarbon-degrading soil bacterium.</title>
        <authorList>
            <person name="Mori J.F."/>
            <person name="Kanaly R.A."/>
        </authorList>
    </citation>
    <scope>NUCLEOTIDE SEQUENCE [LARGE SCALE GENOMIC DNA]</scope>
    <source>
        <strain evidence="5">KK22</strain>
    </source>
</reference>
<dbReference type="EMBL" id="BEWI01000032">
    <property type="protein sequence ID" value="GAY24255.1"/>
    <property type="molecule type" value="Genomic_DNA"/>
</dbReference>
<keyword evidence="2" id="KW-0418">Kinase</keyword>
<reference evidence="2" key="4">
    <citation type="submission" date="2017-10" db="EMBL/GenBank/DDBJ databases">
        <authorList>
            <person name="Banno H."/>
            <person name="Chua N.-H."/>
        </authorList>
    </citation>
    <scope>NUCLEOTIDE SEQUENCE</scope>
    <source>
        <strain evidence="2">OMI</strain>
    </source>
</reference>
<dbReference type="InterPro" id="IPR016230">
    <property type="entry name" value="PrkA/YeaG"/>
</dbReference>
<dbReference type="InterPro" id="IPR010650">
    <property type="entry name" value="PrkA_C"/>
</dbReference>
<dbReference type="InterPro" id="IPR027417">
    <property type="entry name" value="P-loop_NTPase"/>
</dbReference>
<accession>A0A292ZN23</accession>
<dbReference type="InterPro" id="IPR057741">
    <property type="entry name" value="YeaG"/>
</dbReference>
<dbReference type="InterPro" id="IPR013153">
    <property type="entry name" value="Prk_AAA"/>
</dbReference>
<reference evidence="2" key="3">
    <citation type="submission" date="2017-10" db="EMBL/GenBank/DDBJ databases">
        <title>Bioaugmenting a lab-scale membrane bioreactor with Sphingobium fuliginis OMI to degrade 4-tert-butylphenol.</title>
        <authorList>
            <person name="Takada K."/>
            <person name="Shiba T."/>
            <person name="Soda S."/>
            <person name="Inoue D."/>
            <person name="Miyake M."/>
            <person name="Eguchi M."/>
            <person name="Ike M."/>
        </authorList>
    </citation>
    <scope>NUCLEOTIDE SEQUENCE</scope>
    <source>
        <strain evidence="2">OMI</strain>
    </source>
</reference>
<evidence type="ECO:0000313" key="3">
    <source>
        <dbReference type="EMBL" id="QOT74064.1"/>
    </source>
</evidence>
<organism evidence="2 4">
    <name type="scientific">Sphingobium fuliginis (strain ATCC 27551)</name>
    <dbReference type="NCBI Taxonomy" id="336203"/>
    <lineage>
        <taxon>Bacteria</taxon>
        <taxon>Pseudomonadati</taxon>
        <taxon>Pseudomonadota</taxon>
        <taxon>Alphaproteobacteria</taxon>
        <taxon>Sphingomonadales</taxon>
        <taxon>Sphingomonadaceae</taxon>
        <taxon>Sphingobium</taxon>
    </lineage>
</organism>
<dbReference type="Pfam" id="PF06798">
    <property type="entry name" value="PrkA"/>
    <property type="match status" value="1"/>
</dbReference>
<dbReference type="Proteomes" id="UP000221538">
    <property type="component" value="Unassembled WGS sequence"/>
</dbReference>
<feature type="domain" description="PrkA AAA" evidence="1">
    <location>
        <begin position="22"/>
        <end position="383"/>
    </location>
</feature>
<reference evidence="2 4" key="2">
    <citation type="journal article" date="2013" name="Environ. Sci. Technol.">
        <title>The 4-tert-butylphenol-utilizing bacterium Sphingobium fuliginis OMI can degrade bisphenols via phenolic ring hydroxylation and meta-cleavage pathway.</title>
        <authorList>
            <person name="Ogata Y."/>
            <person name="Goda S."/>
            <person name="Toyama T."/>
            <person name="Sei K."/>
            <person name="Ike M."/>
        </authorList>
    </citation>
    <scope>NUCLEOTIDE SEQUENCE [LARGE SCALE GENOMIC DNA]</scope>
    <source>
        <strain evidence="2 4">OMI</strain>
    </source>
</reference>
<sequence length="647" mass="74448">MTKNELFSSFTRKFDDRRQAEMSIEDYLLGCRNDPLMHASAPERLLAAIGEPEIIDTSRDQRLGRIFMNRTIRRYKSFTNFYGMEGTIEHIVSFLRHASQGLEERKQILYLLGPVGGGKSSLAERLKALMEVHPIYVLKAGDEISPIFESPLALFDAETHGDYIEENYAIPRRRLTGMISPWCRKRLDEYGGDISQFRVVRMMPSRMRQVAIAKTEPGDENNQDISSLVGKVDIRKLEMLSQNDPDAYSYSGGLNRANQGMLEFVEMFKAPIKMLHPLLTATQEGNYIGTENIGAIPYTGIIMAHSNESEWANFKNNKNNEAFIDRIYVIKVPYSLQATEERHVYEKLLRESDLNKAPCAPGTLDMLARFSVLTRLREHENSNLYSKMRVYDGEMLREIDPRAKSLQEYRDAAGVDEGMSGISTRFAFKALSATFNHDTNEIAADPVHLMYVLEGMVRQEQFPAEIESRYLEFIKGELAPRYAEFIGNEIQKAYLESYHDYGQNLFDRYVAYADAWIEDLDFKDPDTGQLLDREVINQELSKTEKPAGIANPKDFRNEVVKFALRMRASNDGRNPSWTSYEKIREVIEKRMFSQVEDLLPVISFGSKKDGETATKHDEFVARMIERGYTERQVRRLVEWYIRVKQAG</sequence>
<proteinExistence type="predicted"/>
<evidence type="ECO:0000313" key="2">
    <source>
        <dbReference type="EMBL" id="GAY24255.1"/>
    </source>
</evidence>
<dbReference type="NCBIfam" id="NF011999">
    <property type="entry name" value="PRK15455.1"/>
    <property type="match status" value="1"/>
</dbReference>
<dbReference type="SMART" id="SM00763">
    <property type="entry name" value="AAA_PrkA"/>
    <property type="match status" value="1"/>
</dbReference>
<dbReference type="PIRSF" id="PIRSF000549">
    <property type="entry name" value="Ser_prot_kin"/>
    <property type="match status" value="1"/>
</dbReference>
<dbReference type="AlphaFoldDB" id="A0A292ZN23"/>
<dbReference type="RefSeq" id="WP_025546627.1">
    <property type="nucleotide sequence ID" value="NZ_BATN01000002.1"/>
</dbReference>
<dbReference type="KEGG" id="sbar:H5V43_18190"/>
<dbReference type="EMBL" id="CP060036">
    <property type="protein sequence ID" value="QOT74064.1"/>
    <property type="molecule type" value="Genomic_DNA"/>
</dbReference>
<dbReference type="SUPFAM" id="SSF52540">
    <property type="entry name" value="P-loop containing nucleoside triphosphate hydrolases"/>
    <property type="match status" value="1"/>
</dbReference>
<dbReference type="Gene3D" id="3.40.50.300">
    <property type="entry name" value="P-loop containing nucleotide triphosphate hydrolases"/>
    <property type="match status" value="1"/>
</dbReference>
<reference evidence="3" key="6">
    <citation type="journal article" date="2021" name="Microbiol. Resour. Announc.">
        <title>Complete Genome Sequence of Sphingobium barthaii KK22, a High-Molecular-Weight Polycyclic Aromatic Hydrocarbon-Degrading Soil Bacterium.</title>
        <authorList>
            <person name="Mori J.F."/>
            <person name="Kanaly R.A."/>
        </authorList>
    </citation>
    <scope>NUCLEOTIDE SEQUENCE</scope>
    <source>
        <strain evidence="3">KK22</strain>
    </source>
</reference>
<evidence type="ECO:0000313" key="4">
    <source>
        <dbReference type="Proteomes" id="UP000221538"/>
    </source>
</evidence>
<gene>
    <name evidence="3" type="ORF">H5V43_18190</name>
    <name evidence="2" type="ORF">SFOMI_4835</name>
</gene>
<keyword evidence="2" id="KW-0808">Transferase</keyword>
<dbReference type="PANTHER" id="PTHR30267:SF2">
    <property type="entry name" value="PROTEIN PRKA"/>
    <property type="match status" value="1"/>
</dbReference>
<protein>
    <submittedName>
        <fullName evidence="2 3">Serine protein kinase</fullName>
    </submittedName>
</protein>
<dbReference type="PANTHER" id="PTHR30267">
    <property type="entry name" value="PROTEIN KINASE PRKA"/>
    <property type="match status" value="1"/>
</dbReference>
<name>A0A292ZN23_SPHSA</name>
<dbReference type="GO" id="GO:0004672">
    <property type="term" value="F:protein kinase activity"/>
    <property type="evidence" value="ECO:0007669"/>
    <property type="project" value="InterPro"/>
</dbReference>
<evidence type="ECO:0000313" key="5">
    <source>
        <dbReference type="Proteomes" id="UP000593663"/>
    </source>
</evidence>
<reference evidence="2 4" key="1">
    <citation type="journal article" date="2013" name="Biodegradation">
        <title>Occurrence of 4-tert-butylphenol (4-t-BP) biodegradation in an aquatic sample caused by the presence of Spirodela polyrrhiza and isolation of a 4-t-BP-utilizing bacterium.</title>
        <authorList>
            <person name="Ogata Y."/>
            <person name="Toyama T."/>
            <person name="Yu N."/>
            <person name="Wang X."/>
            <person name="Sei K."/>
            <person name="Ike M."/>
        </authorList>
    </citation>
    <scope>NUCLEOTIDE SEQUENCE [LARGE SCALE GENOMIC DNA]</scope>
    <source>
        <strain evidence="2 4">OMI</strain>
    </source>
</reference>
<dbReference type="Pfam" id="PF08298">
    <property type="entry name" value="AAA_PrkA"/>
    <property type="match status" value="1"/>
</dbReference>